<accession>A0ABW4UR96</accession>
<dbReference type="RefSeq" id="WP_204823793.1">
    <property type="nucleotide sequence ID" value="NZ_JBHUGF010000010.1"/>
</dbReference>
<gene>
    <name evidence="1" type="ORF">ACFSGI_08990</name>
</gene>
<proteinExistence type="predicted"/>
<comment type="caution">
    <text evidence="1">The sequence shown here is derived from an EMBL/GenBank/DDBJ whole genome shotgun (WGS) entry which is preliminary data.</text>
</comment>
<dbReference type="Proteomes" id="UP001597403">
    <property type="component" value="Unassembled WGS sequence"/>
</dbReference>
<name>A0ABW4UR96_9BACL</name>
<organism evidence="1 2">
    <name type="scientific">Paenibacillus nicotianae</name>
    <dbReference type="NCBI Taxonomy" id="1526551"/>
    <lineage>
        <taxon>Bacteria</taxon>
        <taxon>Bacillati</taxon>
        <taxon>Bacillota</taxon>
        <taxon>Bacilli</taxon>
        <taxon>Bacillales</taxon>
        <taxon>Paenibacillaceae</taxon>
        <taxon>Paenibacillus</taxon>
    </lineage>
</organism>
<dbReference type="EMBL" id="JBHUGF010000010">
    <property type="protein sequence ID" value="MFD1990092.1"/>
    <property type="molecule type" value="Genomic_DNA"/>
</dbReference>
<keyword evidence="2" id="KW-1185">Reference proteome</keyword>
<evidence type="ECO:0000313" key="2">
    <source>
        <dbReference type="Proteomes" id="UP001597403"/>
    </source>
</evidence>
<reference evidence="2" key="1">
    <citation type="journal article" date="2019" name="Int. J. Syst. Evol. Microbiol.">
        <title>The Global Catalogue of Microorganisms (GCM) 10K type strain sequencing project: providing services to taxonomists for standard genome sequencing and annotation.</title>
        <authorList>
            <consortium name="The Broad Institute Genomics Platform"/>
            <consortium name="The Broad Institute Genome Sequencing Center for Infectious Disease"/>
            <person name="Wu L."/>
            <person name="Ma J."/>
        </authorList>
    </citation>
    <scope>NUCLEOTIDE SEQUENCE [LARGE SCALE GENOMIC DNA]</scope>
    <source>
        <strain evidence="2">CGMCC 1.15067</strain>
    </source>
</reference>
<sequence>MVYALIASAFVTVYCIFRLHQKDEQIQDLNERLIARSHSEYLTNTNQVPEEKEVEYEKQLSYFDALKVKKAE</sequence>
<protein>
    <submittedName>
        <fullName evidence="1">Uncharacterized protein</fullName>
    </submittedName>
</protein>
<evidence type="ECO:0000313" key="1">
    <source>
        <dbReference type="EMBL" id="MFD1990092.1"/>
    </source>
</evidence>